<dbReference type="EMBL" id="JAVXUP010000022">
    <property type="protein sequence ID" value="KAK3042241.1"/>
    <property type="molecule type" value="Genomic_DNA"/>
</dbReference>
<organism evidence="3 4">
    <name type="scientific">Escallonia herrerae</name>
    <dbReference type="NCBI Taxonomy" id="1293975"/>
    <lineage>
        <taxon>Eukaryota</taxon>
        <taxon>Viridiplantae</taxon>
        <taxon>Streptophyta</taxon>
        <taxon>Embryophyta</taxon>
        <taxon>Tracheophyta</taxon>
        <taxon>Spermatophyta</taxon>
        <taxon>Magnoliopsida</taxon>
        <taxon>eudicotyledons</taxon>
        <taxon>Gunneridae</taxon>
        <taxon>Pentapetalae</taxon>
        <taxon>asterids</taxon>
        <taxon>campanulids</taxon>
        <taxon>Escalloniales</taxon>
        <taxon>Escalloniaceae</taxon>
        <taxon>Escallonia</taxon>
    </lineage>
</organism>
<evidence type="ECO:0000256" key="1">
    <source>
        <dbReference type="ARBA" id="ARBA00022448"/>
    </source>
</evidence>
<keyword evidence="1" id="KW-0813">Transport</keyword>
<evidence type="ECO:0000313" key="4">
    <source>
        <dbReference type="Proteomes" id="UP001188597"/>
    </source>
</evidence>
<dbReference type="GO" id="GO:0016020">
    <property type="term" value="C:membrane"/>
    <property type="evidence" value="ECO:0007669"/>
    <property type="project" value="TreeGrafter"/>
</dbReference>
<dbReference type="InterPro" id="IPR050291">
    <property type="entry name" value="CDF_Transporter"/>
</dbReference>
<feature type="non-terminal residue" evidence="3">
    <location>
        <position position="81"/>
    </location>
</feature>
<gene>
    <name evidence="3" type="ORF">RJ639_001836</name>
    <name evidence="2" type="ORF">RJ639_038883</name>
</gene>
<name>A0AA89BSD6_9ASTE</name>
<dbReference type="GO" id="GO:0005384">
    <property type="term" value="F:manganese ion transmembrane transporter activity"/>
    <property type="evidence" value="ECO:0007669"/>
    <property type="project" value="TreeGrafter"/>
</dbReference>
<dbReference type="PANTHER" id="PTHR43840:SF13">
    <property type="entry name" value="CATION EFFLUX PROTEIN CYTOPLASMIC DOMAIN-CONTAINING PROTEIN"/>
    <property type="match status" value="1"/>
</dbReference>
<dbReference type="AlphaFoldDB" id="A0AA89BSD6"/>
<dbReference type="InterPro" id="IPR036837">
    <property type="entry name" value="Cation_efflux_CTD_sf"/>
</dbReference>
<dbReference type="Proteomes" id="UP001188597">
    <property type="component" value="Unassembled WGS sequence"/>
</dbReference>
<sequence length="81" mass="9220">KSAYLVIRHPQVKRIDPVRAYTFGVLYFVEGSLNIVDIELPEDLPLIEAHAIGLNLRSFPRLSAYSFIWISNAITNQSTLF</sequence>
<evidence type="ECO:0000313" key="2">
    <source>
        <dbReference type="EMBL" id="KAK3030134.1"/>
    </source>
</evidence>
<protein>
    <submittedName>
        <fullName evidence="3">Uncharacterized protein</fullName>
    </submittedName>
</protein>
<dbReference type="SUPFAM" id="SSF160240">
    <property type="entry name" value="Cation efflux protein cytoplasmic domain-like"/>
    <property type="match status" value="1"/>
</dbReference>
<comment type="caution">
    <text evidence="3">The sequence shown here is derived from an EMBL/GenBank/DDBJ whole genome shotgun (WGS) entry which is preliminary data.</text>
</comment>
<keyword evidence="4" id="KW-1185">Reference proteome</keyword>
<dbReference type="EMBL" id="JAVXUP010000351">
    <property type="protein sequence ID" value="KAK3030134.1"/>
    <property type="molecule type" value="Genomic_DNA"/>
</dbReference>
<accession>A0AA89BSD6</accession>
<proteinExistence type="predicted"/>
<dbReference type="PANTHER" id="PTHR43840">
    <property type="entry name" value="MITOCHONDRIAL METAL TRANSPORTER 1-RELATED"/>
    <property type="match status" value="1"/>
</dbReference>
<reference evidence="3" key="1">
    <citation type="submission" date="2022-12" db="EMBL/GenBank/DDBJ databases">
        <title>Draft genome assemblies for two species of Escallonia (Escalloniales).</title>
        <authorList>
            <person name="Chanderbali A."/>
            <person name="Dervinis C."/>
            <person name="Anghel I."/>
            <person name="Soltis D."/>
            <person name="Soltis P."/>
            <person name="Zapata F."/>
        </authorList>
    </citation>
    <scope>NUCLEOTIDE SEQUENCE</scope>
    <source>
        <strain evidence="3">UCBG64.0493</strain>
        <tissue evidence="3">Leaf</tissue>
    </source>
</reference>
<evidence type="ECO:0000313" key="3">
    <source>
        <dbReference type="EMBL" id="KAK3042241.1"/>
    </source>
</evidence>